<evidence type="ECO:0000256" key="1">
    <source>
        <dbReference type="ARBA" id="ARBA00022723"/>
    </source>
</evidence>
<dbReference type="InterPro" id="IPR011042">
    <property type="entry name" value="6-blade_b-propeller_TolB-like"/>
</dbReference>
<dbReference type="Gene3D" id="2.120.10.30">
    <property type="entry name" value="TolB, C-terminal domain"/>
    <property type="match status" value="1"/>
</dbReference>
<gene>
    <name evidence="6" type="ORF">MGAL_10B014690</name>
</gene>
<dbReference type="AlphaFoldDB" id="A0A8B6CBY0"/>
<dbReference type="EMBL" id="UYJE01001465">
    <property type="protein sequence ID" value="VDI02376.1"/>
    <property type="molecule type" value="Genomic_DNA"/>
</dbReference>
<keyword evidence="7" id="KW-1185">Reference proteome</keyword>
<dbReference type="InterPro" id="IPR036855">
    <property type="entry name" value="Znf_CCCH_sf"/>
</dbReference>
<name>A0A8B6CBY0_MYTGA</name>
<accession>A0A8B6CBY0</accession>
<dbReference type="SUPFAM" id="SSF63825">
    <property type="entry name" value="YWTD domain"/>
    <property type="match status" value="1"/>
</dbReference>
<evidence type="ECO:0000256" key="3">
    <source>
        <dbReference type="ARBA" id="ARBA00022833"/>
    </source>
</evidence>
<feature type="domain" description="C3H1-type" evidence="5">
    <location>
        <begin position="18"/>
        <end position="46"/>
    </location>
</feature>
<dbReference type="Gene3D" id="4.10.1000.10">
    <property type="entry name" value="Zinc finger, CCCH-type"/>
    <property type="match status" value="1"/>
</dbReference>
<dbReference type="GO" id="GO:0008270">
    <property type="term" value="F:zinc ion binding"/>
    <property type="evidence" value="ECO:0007669"/>
    <property type="project" value="UniProtKB-KW"/>
</dbReference>
<dbReference type="Proteomes" id="UP000596742">
    <property type="component" value="Unassembled WGS sequence"/>
</dbReference>
<feature type="zinc finger region" description="C3H1-type" evidence="4">
    <location>
        <begin position="48"/>
        <end position="76"/>
    </location>
</feature>
<evidence type="ECO:0000259" key="5">
    <source>
        <dbReference type="PROSITE" id="PS50103"/>
    </source>
</evidence>
<comment type="caution">
    <text evidence="6">The sequence shown here is derived from an EMBL/GenBank/DDBJ whole genome shotgun (WGS) entry which is preliminary data.</text>
</comment>
<evidence type="ECO:0000256" key="4">
    <source>
        <dbReference type="PROSITE-ProRule" id="PRU00723"/>
    </source>
</evidence>
<dbReference type="PROSITE" id="PS50103">
    <property type="entry name" value="ZF_C3H1"/>
    <property type="match status" value="2"/>
</dbReference>
<feature type="domain" description="C3H1-type" evidence="5">
    <location>
        <begin position="48"/>
        <end position="76"/>
    </location>
</feature>
<proteinExistence type="predicted"/>
<feature type="zinc finger region" description="C3H1-type" evidence="4">
    <location>
        <begin position="18"/>
        <end position="46"/>
    </location>
</feature>
<dbReference type="SUPFAM" id="SSF90229">
    <property type="entry name" value="CCCH zinc finger"/>
    <property type="match status" value="2"/>
</dbReference>
<keyword evidence="2 4" id="KW-0863">Zinc-finger</keyword>
<dbReference type="Pfam" id="PF00642">
    <property type="entry name" value="zf-CCCH"/>
    <property type="match status" value="1"/>
</dbReference>
<evidence type="ECO:0000313" key="6">
    <source>
        <dbReference type="EMBL" id="VDI02376.1"/>
    </source>
</evidence>
<reference evidence="6" key="1">
    <citation type="submission" date="2018-11" db="EMBL/GenBank/DDBJ databases">
        <authorList>
            <person name="Alioto T."/>
            <person name="Alioto T."/>
        </authorList>
    </citation>
    <scope>NUCLEOTIDE SEQUENCE</scope>
</reference>
<dbReference type="InterPro" id="IPR000571">
    <property type="entry name" value="Znf_CCCH"/>
</dbReference>
<sequence>MIYTELSSCCVRNHLKCRMSQPICMYFNTRNGCKNGDRCKFVHQKIDFLGRSKCRNYRGPGTCKYYDNCFFRHEESETDILATQLQNLVISDITNDERYAKEAVVVMDIFPKMTRDLVHDIIHPTDLFHMLQNISIRNTFSQKEKEMVDSLVSNGYNECDVDFIYKIVWQYLPKPRRGWQTFPENSDLSIGDDLQRIYLRSKLFYSRPRVEILGEEFTAWFKEFKDMAKRIDIFLQKQADETYLCKISNIESNKFDESYIETCIKKARNIEDMQVSSTCRRNETSINLYIGRSGRTCLDRITKGGSGVEMMNLIVTGKIKEKEVAEKFLKATSRENPFQTEIEDIQPNRIVLVMKVEGKAFQSKEQFYEEMLKFLINGLISEGENEFPNLVIDTVIIGFVDRITLENPPIPKELVKYAQRAEGYNLFLSISLNRKFELKFQDDEYLDIWDCTILNKKMVFADSKGLLIYDTTNDATNYIPLSEKPRYVTAIANDTIAVSSEWAWDIKIISLKTNHVSRTIKTSGCCYGISFYDNKLYAAFKNGSKVDVQVIDRESNNEYQKRNVVPIVSDSVRYITVNGDKLFYTAESILYCFDLNGKIQWQFSDDKYSCLLGVTSDGKGNAFVSCLNAHAILLVSGGGKKCREILNRSSALTFPRGIHFAKDDNLLLICNKTGKVSMVDAR</sequence>
<dbReference type="OrthoDB" id="6089079at2759"/>
<organism evidence="6 7">
    <name type="scientific">Mytilus galloprovincialis</name>
    <name type="common">Mediterranean mussel</name>
    <dbReference type="NCBI Taxonomy" id="29158"/>
    <lineage>
        <taxon>Eukaryota</taxon>
        <taxon>Metazoa</taxon>
        <taxon>Spiralia</taxon>
        <taxon>Lophotrochozoa</taxon>
        <taxon>Mollusca</taxon>
        <taxon>Bivalvia</taxon>
        <taxon>Autobranchia</taxon>
        <taxon>Pteriomorphia</taxon>
        <taxon>Mytilida</taxon>
        <taxon>Mytiloidea</taxon>
        <taxon>Mytilidae</taxon>
        <taxon>Mytilinae</taxon>
        <taxon>Mytilus</taxon>
    </lineage>
</organism>
<evidence type="ECO:0000313" key="7">
    <source>
        <dbReference type="Proteomes" id="UP000596742"/>
    </source>
</evidence>
<protein>
    <recommendedName>
        <fullName evidence="5">C3H1-type domain-containing protein</fullName>
    </recommendedName>
</protein>
<evidence type="ECO:0000256" key="2">
    <source>
        <dbReference type="ARBA" id="ARBA00022771"/>
    </source>
</evidence>
<keyword evidence="1 4" id="KW-0479">Metal-binding</keyword>
<keyword evidence="3 4" id="KW-0862">Zinc</keyword>
<dbReference type="SMART" id="SM00356">
    <property type="entry name" value="ZnF_C3H1"/>
    <property type="match status" value="2"/>
</dbReference>